<accession>D6YRV9</accession>
<dbReference type="OrthoDB" id="9809741at2"/>
<dbReference type="RefSeq" id="WP_013182512.1">
    <property type="nucleotide sequence ID" value="NC_014225.1"/>
</dbReference>
<gene>
    <name evidence="7 9" type="primary">hemH</name>
    <name evidence="9" type="ordered locus">wcw_1455</name>
</gene>
<dbReference type="EC" id="4.98.1.1" evidence="7"/>
<organism evidence="9 10">
    <name type="scientific">Waddlia chondrophila (strain ATCC VR-1470 / WSU 86-1044)</name>
    <dbReference type="NCBI Taxonomy" id="716544"/>
    <lineage>
        <taxon>Bacteria</taxon>
        <taxon>Pseudomonadati</taxon>
        <taxon>Chlamydiota</taxon>
        <taxon>Chlamydiia</taxon>
        <taxon>Parachlamydiales</taxon>
        <taxon>Waddliaceae</taxon>
        <taxon>Waddlia</taxon>
    </lineage>
</organism>
<reference evidence="9 10" key="1">
    <citation type="journal article" date="2010" name="PLoS ONE">
        <title>The Waddlia genome: a window into chlamydial biology.</title>
        <authorList>
            <person name="Bertelli C."/>
            <person name="Collyn F."/>
            <person name="Croxatto A."/>
            <person name="Ruckert C."/>
            <person name="Polkinghorne A."/>
            <person name="Kebbi-Beghdadi C."/>
            <person name="Goesmann A."/>
            <person name="Vaughan L."/>
            <person name="Greub G."/>
        </authorList>
    </citation>
    <scope>NUCLEOTIDE SEQUENCE [LARGE SCALE GENOMIC DNA]</scope>
    <source>
        <strain evidence="10">ATCC VR-1470 / WSU 86-1044</strain>
    </source>
</reference>
<feature type="binding site" evidence="7">
    <location>
        <position position="190"/>
    </location>
    <ligand>
        <name>Fe(2+)</name>
        <dbReference type="ChEBI" id="CHEBI:29033"/>
    </ligand>
</feature>
<dbReference type="HOGENOM" id="CLU_018884_0_1_0"/>
<evidence type="ECO:0000256" key="3">
    <source>
        <dbReference type="ARBA" id="ARBA00023133"/>
    </source>
</evidence>
<evidence type="ECO:0000256" key="5">
    <source>
        <dbReference type="ARBA" id="ARBA00023244"/>
    </source>
</evidence>
<evidence type="ECO:0000256" key="1">
    <source>
        <dbReference type="ARBA" id="ARBA00007718"/>
    </source>
</evidence>
<dbReference type="CDD" id="cd03411">
    <property type="entry name" value="Ferrochelatase_N"/>
    <property type="match status" value="1"/>
</dbReference>
<evidence type="ECO:0000313" key="10">
    <source>
        <dbReference type="Proteomes" id="UP000001505"/>
    </source>
</evidence>
<keyword evidence="4 7" id="KW-0456">Lyase</keyword>
<dbReference type="CDD" id="cd00419">
    <property type="entry name" value="Ferrochelatase_C"/>
    <property type="match status" value="1"/>
</dbReference>
<evidence type="ECO:0000313" key="9">
    <source>
        <dbReference type="EMBL" id="ADI38804.1"/>
    </source>
</evidence>
<name>D6YRV9_WADCW</name>
<keyword evidence="5 7" id="KW-0627">Porphyrin biosynthesis</keyword>
<evidence type="ECO:0000256" key="8">
    <source>
        <dbReference type="RuleBase" id="RU004185"/>
    </source>
</evidence>
<dbReference type="GO" id="GO:0004325">
    <property type="term" value="F:ferrochelatase activity"/>
    <property type="evidence" value="ECO:0007669"/>
    <property type="project" value="UniProtKB-UniRule"/>
</dbReference>
<dbReference type="GO" id="GO:0006783">
    <property type="term" value="P:heme biosynthetic process"/>
    <property type="evidence" value="ECO:0007669"/>
    <property type="project" value="UniProtKB-UniRule"/>
</dbReference>
<dbReference type="Proteomes" id="UP000001505">
    <property type="component" value="Chromosome"/>
</dbReference>
<comment type="catalytic activity">
    <reaction evidence="7">
        <text>heme b + 2 H(+) = protoporphyrin IX + Fe(2+)</text>
        <dbReference type="Rhea" id="RHEA:22584"/>
        <dbReference type="ChEBI" id="CHEBI:15378"/>
        <dbReference type="ChEBI" id="CHEBI:29033"/>
        <dbReference type="ChEBI" id="CHEBI:57306"/>
        <dbReference type="ChEBI" id="CHEBI:60344"/>
        <dbReference type="EC" id="4.98.1.1"/>
    </reaction>
</comment>
<dbReference type="STRING" id="716544.wcw_1455"/>
<evidence type="ECO:0000256" key="4">
    <source>
        <dbReference type="ARBA" id="ARBA00023239"/>
    </source>
</evidence>
<keyword evidence="7" id="KW-0479">Metal-binding</keyword>
<dbReference type="eggNOG" id="COG0276">
    <property type="taxonomic scope" value="Bacteria"/>
</dbReference>
<dbReference type="PANTHER" id="PTHR11108:SF1">
    <property type="entry name" value="FERROCHELATASE, MITOCHONDRIAL"/>
    <property type="match status" value="1"/>
</dbReference>
<feature type="binding site" evidence="7">
    <location>
        <position position="292"/>
    </location>
    <ligand>
        <name>Fe(2+)</name>
        <dbReference type="ChEBI" id="CHEBI:29033"/>
    </ligand>
</feature>
<dbReference type="AlphaFoldDB" id="D6YRV9"/>
<comment type="pathway">
    <text evidence="7">Porphyrin-containing compound metabolism; protoheme biosynthesis; protoheme from protoporphyrin-IX: step 1/1.</text>
</comment>
<dbReference type="NCBIfam" id="TIGR00109">
    <property type="entry name" value="hemH"/>
    <property type="match status" value="1"/>
</dbReference>
<comment type="subcellular location">
    <subcellularLocation>
        <location evidence="7">Cytoplasm</location>
    </subcellularLocation>
</comment>
<dbReference type="SUPFAM" id="SSF53800">
    <property type="entry name" value="Chelatase"/>
    <property type="match status" value="1"/>
</dbReference>
<evidence type="ECO:0000256" key="6">
    <source>
        <dbReference type="ARBA" id="ARBA00024536"/>
    </source>
</evidence>
<evidence type="ECO:0000256" key="2">
    <source>
        <dbReference type="ARBA" id="ARBA00023004"/>
    </source>
</evidence>
<proteinExistence type="inferred from homology"/>
<keyword evidence="10" id="KW-1185">Reference proteome</keyword>
<protein>
    <recommendedName>
        <fullName evidence="7">Ferrochelatase</fullName>
        <ecNumber evidence="7">4.98.1.1</ecNumber>
    </recommendedName>
    <alternativeName>
        <fullName evidence="7">Heme synthase</fullName>
    </alternativeName>
    <alternativeName>
        <fullName evidence="7">Protoheme ferro-lyase</fullName>
    </alternativeName>
</protein>
<sequence>MHARTGVLLVNLGTPDSQKPADVKKYLLQFLTDARVTDLPWFKRQLLVRGIIVPKRYKESAKSYSRIWTEKGSPLLVLGKQVKALLQQSLGDHFQVELGMRYQNPSIESALLSLKQCFKLVVVPLFPQYASATTGSVHEEVMRVIGKWNRIPELQLINSFPVHPKMIEAFCVRASNFQLDSYDHILFSFHGLPEKQLRKADFYNHCLQSKECCATLNEKNGQCYSAQCYATAQAIVKKLNLPSTRYTLCYQSRLGKDPWIKPYVSDIIKELAQKGAKKLLVFSPSFVCDCLETIDEIGNEYLAEFKSYGGEALDLVPGLNDHPLWVETLKSLVS</sequence>
<evidence type="ECO:0000256" key="7">
    <source>
        <dbReference type="HAMAP-Rule" id="MF_00323"/>
    </source>
</evidence>
<comment type="catalytic activity">
    <reaction evidence="6">
        <text>Fe-coproporphyrin III + 2 H(+) = coproporphyrin III + Fe(2+)</text>
        <dbReference type="Rhea" id="RHEA:49572"/>
        <dbReference type="ChEBI" id="CHEBI:15378"/>
        <dbReference type="ChEBI" id="CHEBI:29033"/>
        <dbReference type="ChEBI" id="CHEBI:68438"/>
        <dbReference type="ChEBI" id="CHEBI:131725"/>
        <dbReference type="EC" id="4.99.1.9"/>
    </reaction>
    <physiologicalReaction direction="right-to-left" evidence="6">
        <dbReference type="Rhea" id="RHEA:49574"/>
    </physiologicalReaction>
</comment>
<comment type="function">
    <text evidence="7">Catalyzes the ferrous insertion into protoporphyrin IX.</text>
</comment>
<dbReference type="InterPro" id="IPR033659">
    <property type="entry name" value="Ferrochelatase_N"/>
</dbReference>
<dbReference type="InterPro" id="IPR001015">
    <property type="entry name" value="Ferrochelatase"/>
</dbReference>
<dbReference type="Pfam" id="PF00762">
    <property type="entry name" value="Ferrochelatase"/>
    <property type="match status" value="1"/>
</dbReference>
<dbReference type="EMBL" id="CP001928">
    <property type="protein sequence ID" value="ADI38804.1"/>
    <property type="molecule type" value="Genomic_DNA"/>
</dbReference>
<keyword evidence="3 7" id="KW-0350">Heme biosynthesis</keyword>
<dbReference type="PANTHER" id="PTHR11108">
    <property type="entry name" value="FERROCHELATASE"/>
    <property type="match status" value="1"/>
</dbReference>
<keyword evidence="2 7" id="KW-0408">Iron</keyword>
<keyword evidence="7" id="KW-0963">Cytoplasm</keyword>
<dbReference type="UniPathway" id="UPA00252">
    <property type="reaction ID" value="UER00325"/>
</dbReference>
<comment type="similarity">
    <text evidence="1 7 8">Belongs to the ferrochelatase family.</text>
</comment>
<dbReference type="KEGG" id="wch:wcw_1455"/>
<dbReference type="GO" id="GO:0005737">
    <property type="term" value="C:cytoplasm"/>
    <property type="evidence" value="ECO:0007669"/>
    <property type="project" value="UniProtKB-SubCell"/>
</dbReference>
<dbReference type="InterPro" id="IPR033644">
    <property type="entry name" value="Ferrochelatase_C"/>
</dbReference>
<dbReference type="HAMAP" id="MF_00323">
    <property type="entry name" value="Ferrochelatase"/>
    <property type="match status" value="1"/>
</dbReference>
<dbReference type="GO" id="GO:0046872">
    <property type="term" value="F:metal ion binding"/>
    <property type="evidence" value="ECO:0007669"/>
    <property type="project" value="UniProtKB-KW"/>
</dbReference>
<dbReference type="Gene3D" id="3.40.50.1400">
    <property type="match status" value="2"/>
</dbReference>